<evidence type="ECO:0008006" key="3">
    <source>
        <dbReference type="Google" id="ProtNLM"/>
    </source>
</evidence>
<gene>
    <name evidence="1" type="ORF">VNI00_018735</name>
</gene>
<dbReference type="AlphaFoldDB" id="A0AAW0AWC3"/>
<accession>A0AAW0AWC3</accession>
<name>A0AAW0AWC3_9AGAR</name>
<dbReference type="EMBL" id="JAYKXP010000265">
    <property type="protein sequence ID" value="KAK7017047.1"/>
    <property type="molecule type" value="Genomic_DNA"/>
</dbReference>
<dbReference type="Proteomes" id="UP001383192">
    <property type="component" value="Unassembled WGS sequence"/>
</dbReference>
<keyword evidence="2" id="KW-1185">Reference proteome</keyword>
<evidence type="ECO:0000313" key="1">
    <source>
        <dbReference type="EMBL" id="KAK7017047.1"/>
    </source>
</evidence>
<reference evidence="1 2" key="1">
    <citation type="submission" date="2024-01" db="EMBL/GenBank/DDBJ databases">
        <title>A draft genome for a cacao thread blight-causing isolate of Paramarasmius palmivorus.</title>
        <authorList>
            <person name="Baruah I.K."/>
            <person name="Bukari Y."/>
            <person name="Amoako-Attah I."/>
            <person name="Meinhardt L.W."/>
            <person name="Bailey B.A."/>
            <person name="Cohen S.P."/>
        </authorList>
    </citation>
    <scope>NUCLEOTIDE SEQUENCE [LARGE SCALE GENOMIC DNA]</scope>
    <source>
        <strain evidence="1 2">GH-12</strain>
    </source>
</reference>
<sequence>MPVYPIDYSNAITTSAERSFLQSATVHSLENWMDALRRDQAGGDMNVNFIVGGRSVGLECHITLLTLFSWHISSLVARAVRDSTEQWNCCEILVDRFSEETVAGLLDILYHIDDAFAYTKRFILLCIEGDEEARLAATKHILDMLEASLAWDFRCLPDVLQILLIEQNTIKPYTVHYGE</sequence>
<proteinExistence type="predicted"/>
<organism evidence="1 2">
    <name type="scientific">Paramarasmius palmivorus</name>
    <dbReference type="NCBI Taxonomy" id="297713"/>
    <lineage>
        <taxon>Eukaryota</taxon>
        <taxon>Fungi</taxon>
        <taxon>Dikarya</taxon>
        <taxon>Basidiomycota</taxon>
        <taxon>Agaricomycotina</taxon>
        <taxon>Agaricomycetes</taxon>
        <taxon>Agaricomycetidae</taxon>
        <taxon>Agaricales</taxon>
        <taxon>Marasmiineae</taxon>
        <taxon>Marasmiaceae</taxon>
        <taxon>Paramarasmius</taxon>
    </lineage>
</organism>
<protein>
    <recommendedName>
        <fullName evidence="3">BTB/POZ domain-containing protein</fullName>
    </recommendedName>
</protein>
<evidence type="ECO:0000313" key="2">
    <source>
        <dbReference type="Proteomes" id="UP001383192"/>
    </source>
</evidence>
<comment type="caution">
    <text evidence="1">The sequence shown here is derived from an EMBL/GenBank/DDBJ whole genome shotgun (WGS) entry which is preliminary data.</text>
</comment>